<proteinExistence type="predicted"/>
<evidence type="ECO:0000256" key="2">
    <source>
        <dbReference type="SAM" id="Phobius"/>
    </source>
</evidence>
<dbReference type="VEuPathDB" id="PiroplasmaDB:BOVATA_027840"/>
<feature type="region of interest" description="Disordered" evidence="1">
    <location>
        <begin position="1"/>
        <end position="37"/>
    </location>
</feature>
<evidence type="ECO:0000313" key="3">
    <source>
        <dbReference type="EMBL" id="GBE61291.1"/>
    </source>
</evidence>
<reference evidence="3 4" key="1">
    <citation type="journal article" date="2017" name="BMC Genomics">
        <title>Whole-genome assembly of Babesia ovata and comparative genomics between closely related pathogens.</title>
        <authorList>
            <person name="Yamagishi J."/>
            <person name="Asada M."/>
            <person name="Hakimi H."/>
            <person name="Tanaka T.Q."/>
            <person name="Sugimoto C."/>
            <person name="Kawazu S."/>
        </authorList>
    </citation>
    <scope>NUCLEOTIDE SEQUENCE [LARGE SCALE GENOMIC DNA]</scope>
    <source>
        <strain evidence="3 4">Miyake</strain>
    </source>
</reference>
<dbReference type="GeneID" id="39875061"/>
<accession>A0A2H6KE69</accession>
<feature type="compositionally biased region" description="Polar residues" evidence="1">
    <location>
        <begin position="23"/>
        <end position="37"/>
    </location>
</feature>
<keyword evidence="2" id="KW-0812">Transmembrane</keyword>
<feature type="transmembrane region" description="Helical" evidence="2">
    <location>
        <begin position="303"/>
        <end position="325"/>
    </location>
</feature>
<dbReference type="RefSeq" id="XP_028867534.1">
    <property type="nucleotide sequence ID" value="XM_029011701.1"/>
</dbReference>
<dbReference type="AlphaFoldDB" id="A0A2H6KE69"/>
<feature type="region of interest" description="Disordered" evidence="1">
    <location>
        <begin position="80"/>
        <end position="105"/>
    </location>
</feature>
<keyword evidence="4" id="KW-1185">Reference proteome</keyword>
<dbReference type="EMBL" id="BDSA01000003">
    <property type="protein sequence ID" value="GBE61291.1"/>
    <property type="molecule type" value="Genomic_DNA"/>
</dbReference>
<dbReference type="Proteomes" id="UP000236319">
    <property type="component" value="Unassembled WGS sequence"/>
</dbReference>
<comment type="caution">
    <text evidence="3">The sequence shown here is derived from an EMBL/GenBank/DDBJ whole genome shotgun (WGS) entry which is preliminary data.</text>
</comment>
<keyword evidence="2" id="KW-1133">Transmembrane helix</keyword>
<keyword evidence="2" id="KW-0472">Membrane</keyword>
<name>A0A2H6KE69_9APIC</name>
<dbReference type="OrthoDB" id="365243at2759"/>
<evidence type="ECO:0000313" key="4">
    <source>
        <dbReference type="Proteomes" id="UP000236319"/>
    </source>
</evidence>
<organism evidence="3 4">
    <name type="scientific">Babesia ovata</name>
    <dbReference type="NCBI Taxonomy" id="189622"/>
    <lineage>
        <taxon>Eukaryota</taxon>
        <taxon>Sar</taxon>
        <taxon>Alveolata</taxon>
        <taxon>Apicomplexa</taxon>
        <taxon>Aconoidasida</taxon>
        <taxon>Piroplasmida</taxon>
        <taxon>Babesiidae</taxon>
        <taxon>Babesia</taxon>
    </lineage>
</organism>
<evidence type="ECO:0000256" key="1">
    <source>
        <dbReference type="SAM" id="MobiDB-lite"/>
    </source>
</evidence>
<sequence>MIRKDVSGRRRRIGGAGDLPPDNATNQTSSVGSLASSRALSPSFHRNLIDLQKQLPKTVNNKEDDEVEYIRVLRSCLSGAAPDPSSPCSISTAGSDEEETAVESKRRCYSDVSPYTTFQRRQHAAGGLSAERLQNSGGRHSIGVERKWRTEVVDLRDFVSAGEYDNADDSFRETPYESGDHAAYQLYYEGRETPVRHTPAGNTNIILLDDGNNAGVEVSLRKLRTGMKGQHRLIRLHRVGTHLQLEYSEAVEDLELSFVPTQTIATKHDKRHRNIEQVPAMRPSYAQRTSTSANDHFITTSPVGMTALCVVSGVIGAAIGAALYLRSRSSTMA</sequence>
<gene>
    <name evidence="3" type="ORF">BOVATA_027840</name>
</gene>
<protein>
    <submittedName>
        <fullName evidence="3">Uncharacterized protein</fullName>
    </submittedName>
</protein>